<accession>A0A1C7MXA1</accession>
<dbReference type="OrthoDB" id="2289822at2759"/>
<comment type="caution">
    <text evidence="2">The sequence shown here is derived from an EMBL/GenBank/DDBJ whole genome shotgun (WGS) entry which is preliminary data.</text>
</comment>
<reference evidence="2 3" key="1">
    <citation type="submission" date="2016-03" db="EMBL/GenBank/DDBJ databases">
        <title>Choanephora cucurbitarum.</title>
        <authorList>
            <person name="Min B."/>
            <person name="Park H."/>
            <person name="Park J.-H."/>
            <person name="Shin H.-D."/>
            <person name="Choi I.-G."/>
        </authorList>
    </citation>
    <scope>NUCLEOTIDE SEQUENCE [LARGE SCALE GENOMIC DNA]</scope>
    <source>
        <strain evidence="2 3">KUS-F28377</strain>
    </source>
</reference>
<evidence type="ECO:0000313" key="2">
    <source>
        <dbReference type="EMBL" id="OBZ81442.1"/>
    </source>
</evidence>
<evidence type="ECO:0000313" key="3">
    <source>
        <dbReference type="Proteomes" id="UP000093000"/>
    </source>
</evidence>
<protein>
    <submittedName>
        <fullName evidence="2">Uncharacterized protein</fullName>
    </submittedName>
</protein>
<name>A0A1C7MXA1_9FUNG</name>
<dbReference type="STRING" id="101091.A0A1C7MXA1"/>
<organism evidence="2 3">
    <name type="scientific">Choanephora cucurbitarum</name>
    <dbReference type="NCBI Taxonomy" id="101091"/>
    <lineage>
        <taxon>Eukaryota</taxon>
        <taxon>Fungi</taxon>
        <taxon>Fungi incertae sedis</taxon>
        <taxon>Mucoromycota</taxon>
        <taxon>Mucoromycotina</taxon>
        <taxon>Mucoromycetes</taxon>
        <taxon>Mucorales</taxon>
        <taxon>Mucorineae</taxon>
        <taxon>Choanephoraceae</taxon>
        <taxon>Choanephoroideae</taxon>
        <taxon>Choanephora</taxon>
    </lineage>
</organism>
<evidence type="ECO:0000256" key="1">
    <source>
        <dbReference type="SAM" id="MobiDB-lite"/>
    </source>
</evidence>
<proteinExistence type="predicted"/>
<feature type="compositionally biased region" description="Polar residues" evidence="1">
    <location>
        <begin position="54"/>
        <end position="68"/>
    </location>
</feature>
<sequence length="863" mass="98902">MNSTAFCNGCKRFFSSLKKLVRHCKKQKCGTSQAVGILGGNNSSQIDHLVTKSTTQSDTLPIPSNINSPIADPTPMYEDEDQSAERDGPMKLNWVSGEAMSRFQKAALELMRLMEESRITRQSQRDVVNYLNKNFFVEFTSGPFADERLPSPDTYRRMVNRECRTTKQYDICQDGCYLFPAGHPEKKECEECKKPRYKNEALVADEIFESLVELYADDDKFDIFRYGENFLNNNPSAYGDYEKIFSGSNCRQLMNCRIVNASTVCLVLFVDGYQSKNSQKSNQVMINCLIMIIHPQHRYSRHYFFSTKNEYMLQIAICPGKPKNLISFIQPVIAKVNAMYNKGIVISKQGEERFRGNVVILGITGDIPGIAELISFAGHTHTYGCRIFLVRGNDPASNCTHGEYFSAVGTERDIDSLKEGDIVHGMRGISDLITSLLIFMGTFSFFGDELHMIGHGLGHLVYNLFDLQENKKIRIEGSGNYTFDFHHPSFFKTMGSLIDKSKSSNPTLFTFTFDSRKGHYRAVVWQFFLLHIVPAIIIPQLKNIGAKKALMALINACAISLQYSISKQDLEEMRNFFKIWSTFLNQEIQDGNLTQRVWTMNNHIASYHIYDLIQRYGSLRYYSCRSLERTVQKYTNLSKSRSAPNIETSNLIRRFNYFNMYAALLNQEGLVSSRAIRANEFEDRPGNLDGTLPQLWEKFEECFFDQDKAVANVPLKDIKEAVKKYFGRLHGDVTRLDYNNITLEARIMKDIVVIQSRWHRQNQKNFRRANNLVIVQAKESVSIPLAALSLVEASDMDQYGFPIVTCYAGDKDKKIFVCDVKDIINPVGFLRFNDNDRQYKVIWEGALYHKKLDGKKIGQRKDI</sequence>
<feature type="region of interest" description="Disordered" evidence="1">
    <location>
        <begin position="54"/>
        <end position="87"/>
    </location>
</feature>
<gene>
    <name evidence="2" type="ORF">A0J61_10509</name>
</gene>
<keyword evidence="3" id="KW-1185">Reference proteome</keyword>
<dbReference type="EMBL" id="LUGH01001209">
    <property type="protein sequence ID" value="OBZ81442.1"/>
    <property type="molecule type" value="Genomic_DNA"/>
</dbReference>
<dbReference type="Proteomes" id="UP000093000">
    <property type="component" value="Unassembled WGS sequence"/>
</dbReference>
<dbReference type="AlphaFoldDB" id="A0A1C7MXA1"/>
<dbReference type="InParanoid" id="A0A1C7MXA1"/>